<sequence length="150" mass="16482">MQTFDIRPTLGVGPIRFGMTRDDVRELIGPHDGDGDEEREWYLEDLAIDFNADGKVAFIELAGSENFRALLDGECLHELDADSAVAHVKKLASFDPNGPEPGYTYIFPKLQLSLWRPVVPDASQDPDDPTGRTFEAVGVGPVGYFVQNSG</sequence>
<accession>Q7UXJ4</accession>
<gene>
    <name evidence="1" type="ordered locus">RB1289</name>
</gene>
<reference evidence="1 2" key="1">
    <citation type="journal article" date="2003" name="Proc. Natl. Acad. Sci. U.S.A.">
        <title>Complete genome sequence of the marine planctomycete Pirellula sp. strain 1.</title>
        <authorList>
            <person name="Gloeckner F.O."/>
            <person name="Kube M."/>
            <person name="Bauer M."/>
            <person name="Teeling H."/>
            <person name="Lombardot T."/>
            <person name="Ludwig W."/>
            <person name="Gade D."/>
            <person name="Beck A."/>
            <person name="Borzym K."/>
            <person name="Heitmann K."/>
            <person name="Rabus R."/>
            <person name="Schlesner H."/>
            <person name="Amann R."/>
            <person name="Reinhardt R."/>
        </authorList>
    </citation>
    <scope>NUCLEOTIDE SEQUENCE [LARGE SCALE GENOMIC DNA]</scope>
    <source>
        <strain evidence="2">DSM 10527 / NCIMB 13988 / SH1</strain>
    </source>
</reference>
<dbReference type="OrthoDB" id="8604635at2"/>
<dbReference type="HOGENOM" id="CLU_1739091_0_0_0"/>
<dbReference type="STRING" id="243090.RB1289"/>
<name>Q7UXJ4_RHOBA</name>
<dbReference type="AlphaFoldDB" id="Q7UXJ4"/>
<dbReference type="EMBL" id="BX294135">
    <property type="protein sequence ID" value="CAD72012.1"/>
    <property type="molecule type" value="Genomic_DNA"/>
</dbReference>
<keyword evidence="2" id="KW-1185">Reference proteome</keyword>
<dbReference type="InParanoid" id="Q7UXJ4"/>
<dbReference type="Proteomes" id="UP000001025">
    <property type="component" value="Chromosome"/>
</dbReference>
<protein>
    <submittedName>
        <fullName evidence="1">Uncharacterized protein</fullName>
    </submittedName>
</protein>
<dbReference type="eggNOG" id="ENOG5030U20">
    <property type="taxonomic scope" value="Bacteria"/>
</dbReference>
<dbReference type="PATRIC" id="fig|243090.15.peg.587"/>
<dbReference type="EnsemblBacteria" id="CAD72012">
    <property type="protein sequence ID" value="CAD72012"/>
    <property type="gene ID" value="RB1289"/>
</dbReference>
<organism evidence="1 2">
    <name type="scientific">Rhodopirellula baltica (strain DSM 10527 / NCIMB 13988 / SH1)</name>
    <dbReference type="NCBI Taxonomy" id="243090"/>
    <lineage>
        <taxon>Bacteria</taxon>
        <taxon>Pseudomonadati</taxon>
        <taxon>Planctomycetota</taxon>
        <taxon>Planctomycetia</taxon>
        <taxon>Pirellulales</taxon>
        <taxon>Pirellulaceae</taxon>
        <taxon>Rhodopirellula</taxon>
    </lineage>
</organism>
<dbReference type="KEGG" id="rba:RB1289"/>
<proteinExistence type="predicted"/>
<evidence type="ECO:0000313" key="1">
    <source>
        <dbReference type="EMBL" id="CAD72012.1"/>
    </source>
</evidence>
<evidence type="ECO:0000313" key="2">
    <source>
        <dbReference type="Proteomes" id="UP000001025"/>
    </source>
</evidence>